<comment type="caution">
    <text evidence="3">The sequence shown here is derived from an EMBL/GenBank/DDBJ whole genome shotgun (WGS) entry which is preliminary data.</text>
</comment>
<keyword evidence="1" id="KW-1133">Transmembrane helix</keyword>
<protein>
    <submittedName>
        <fullName evidence="3">Uncharacterized protein (TIGR02099 family)</fullName>
    </submittedName>
</protein>
<feature type="transmembrane region" description="Helical" evidence="1">
    <location>
        <begin position="43"/>
        <end position="62"/>
    </location>
</feature>
<name>A0A7W5FWA5_9BURK</name>
<reference evidence="3 4" key="1">
    <citation type="submission" date="2020-08" db="EMBL/GenBank/DDBJ databases">
        <title>Genomic Encyclopedia of Type Strains, Phase III (KMG-III): the genomes of soil and plant-associated and newly described type strains.</title>
        <authorList>
            <person name="Whitman W."/>
        </authorList>
    </citation>
    <scope>NUCLEOTIDE SEQUENCE [LARGE SCALE GENOMIC DNA]</scope>
    <source>
        <strain evidence="3 4">CECT 8897</strain>
    </source>
</reference>
<dbReference type="EMBL" id="JACHXD010000013">
    <property type="protein sequence ID" value="MBB3121058.1"/>
    <property type="molecule type" value="Genomic_DNA"/>
</dbReference>
<accession>A0A7W5FWA5</accession>
<dbReference type="Proteomes" id="UP000541535">
    <property type="component" value="Unassembled WGS sequence"/>
</dbReference>
<evidence type="ECO:0000259" key="2">
    <source>
        <dbReference type="Pfam" id="PF13116"/>
    </source>
</evidence>
<dbReference type="InterPro" id="IPR011836">
    <property type="entry name" value="YhdP"/>
</dbReference>
<dbReference type="PANTHER" id="PTHR38690">
    <property type="entry name" value="PROTEASE-RELATED"/>
    <property type="match status" value="1"/>
</dbReference>
<feature type="domain" description="YhdP central" evidence="2">
    <location>
        <begin position="36"/>
        <end position="1370"/>
    </location>
</feature>
<gene>
    <name evidence="3" type="ORF">FHS03_004131</name>
</gene>
<proteinExistence type="predicted"/>
<evidence type="ECO:0000313" key="3">
    <source>
        <dbReference type="EMBL" id="MBB3121058.1"/>
    </source>
</evidence>
<dbReference type="Pfam" id="PF13116">
    <property type="entry name" value="YhdP"/>
    <property type="match status" value="1"/>
</dbReference>
<dbReference type="PANTHER" id="PTHR38690:SF1">
    <property type="entry name" value="PROTEASE"/>
    <property type="match status" value="1"/>
</dbReference>
<evidence type="ECO:0000256" key="1">
    <source>
        <dbReference type="SAM" id="Phobius"/>
    </source>
</evidence>
<keyword evidence="4" id="KW-1185">Reference proteome</keyword>
<organism evidence="3 4">
    <name type="scientific">Pseudoduganella violacea</name>
    <dbReference type="NCBI Taxonomy" id="1715466"/>
    <lineage>
        <taxon>Bacteria</taxon>
        <taxon>Pseudomonadati</taxon>
        <taxon>Pseudomonadota</taxon>
        <taxon>Betaproteobacteria</taxon>
        <taxon>Burkholderiales</taxon>
        <taxon>Oxalobacteraceae</taxon>
        <taxon>Telluria group</taxon>
        <taxon>Pseudoduganella</taxon>
    </lineage>
</organism>
<keyword evidence="1" id="KW-0812">Transmembrane</keyword>
<keyword evidence="1" id="KW-0472">Membrane</keyword>
<dbReference type="NCBIfam" id="TIGR02099">
    <property type="entry name" value="YhdP family protein"/>
    <property type="match status" value="1"/>
</dbReference>
<sequence length="1388" mass="149107">MQNSPQHTDADEGPLAARWHRVRAAYRVANLATHHLLGFTLKLALLLYFLFALLFLVLRYAVLPNIDHYKGDFERLASRAVGNPVSIARIYASWSGLRPTFFLGDVVLRDRRGGQALHLPSVSATLSWWSVAAADVRFDALELIRPRLDMRREADGKLYVAGVLIDLEKEGEGRGADWLLAQHEVVIREGRVDWTDARRATPTLSLENVNLRMRNQWRRHQLALNATPPAAYGAPVDLRADFTHPAFAARRSNVKLWKGELYADVRRADLTAWKDYLAYPFNLERGKGNVRAWFTLDHARLAAFTADVGLQDVYAQLGKTLPPVELAELSGRVAAREVAPPARATAAPAGTPAPAFGAHGFDASLNGFSLRTPDGVALAPAALQLHHVAAAASKPARTSVQAQDFDLAVLAQLASRLPLPAFQQEVLAEAAPRGRLLQGSAEWQGGVAAFQAVRLKAQVEGLGMNALAARAAQAATEAQPATPALPALPGFEQLSGAFEAGSDGGHVDFDAPGLALHLPAWLDGPPLRFQQLKLRGDWSRADGKNLRVQLDTLQFEQDGLNASISGSHLLPLNGKGPGVADFGGKLDGFQLNTIARYLPLQTPEHLRHWLTGALEDGTAHEVSLRLRGDLAHFPFKADSPDRGKGEFRVAGRLENAKLNYDPGFYAKDGKSPLWPQAEKIKGHFAFDRARMEIVGDTARTLGVALSNVKAVIPDLTIHDSVLDIDGTAAGPMQDFLKYMAASPVLEWIGHFTDETTASGNARLALKLHLPLNHIIESKVLGSLQLQGNDVVLWNDMPPVQQATGKIEFNEKGVNLNNLAGNLLGGPVAINGGSQRDGAIVVKLGGAMTAEGLRKAYPIPLVQRLTGHVNGGARYSGLISVRDHQYQVSIESPLNGLGLDLPAPLKKAPADSLPLRFVLSGSAANEAGLARDEIRLGLGGGISARYQRQRQGKAPWKMVRGGIGVNVPAPEPDSGLALNVSLKALDVDEWLELGSAIGGKGEAGKEADGPELGQYVVPDSVAARAGELLLGERKLDEVVLGASRQKGVWQASVDARQVSGYVTWSEAASGSGVGKVTARLSSLIIPESAANEVKDLLESSTTSPSIPALDIVAERFELFNKPLGKLELQAYNALITSAREWRVNKLALSNADGELTGTGRWLSKDGQHNSSLNFNLDIHNAGKLLERFGFADTLRNGKGKLNGEISWKGLPYEFDTPSLAGTISMNVEKGQFLKQDPGAAKLLGVLSLQALPRLLKLDFNDVFSEGLAFDGIRANASISRGIVRTENLKMHGVAATVLMEGTADIANETTNLHVVVIPEVNLGTAPLVYALAVNPVIGLGGFLAQLFLSQPVMKALTYHMQVTGPWKAPVVTKLDGAKQEGAPQRKPQG</sequence>
<dbReference type="RefSeq" id="WP_183442797.1">
    <property type="nucleotide sequence ID" value="NZ_JACHXD010000013.1"/>
</dbReference>
<evidence type="ECO:0000313" key="4">
    <source>
        <dbReference type="Proteomes" id="UP000541535"/>
    </source>
</evidence>
<dbReference type="InterPro" id="IPR025263">
    <property type="entry name" value="YhdP_central"/>
</dbReference>